<dbReference type="Gene3D" id="2.40.50.140">
    <property type="entry name" value="Nucleic acid-binding proteins"/>
    <property type="match status" value="1"/>
</dbReference>
<reference evidence="12" key="2">
    <citation type="submission" date="2025-08" db="UniProtKB">
        <authorList>
            <consortium name="RefSeq"/>
        </authorList>
    </citation>
    <scope>IDENTIFICATION</scope>
</reference>
<feature type="region of interest" description="Disordered" evidence="8">
    <location>
        <begin position="343"/>
        <end position="365"/>
    </location>
</feature>
<evidence type="ECO:0000256" key="5">
    <source>
        <dbReference type="ARBA" id="ARBA00022771"/>
    </source>
</evidence>
<comment type="subcellular location">
    <subcellularLocation>
        <location evidence="1">Nucleus</location>
    </subcellularLocation>
</comment>
<gene>
    <name evidence="12" type="primary">LOC120263095</name>
</gene>
<dbReference type="InterPro" id="IPR015408">
    <property type="entry name" value="Znf_Mcm10/DnaG"/>
</dbReference>
<evidence type="ECO:0000259" key="10">
    <source>
        <dbReference type="Pfam" id="PF22379"/>
    </source>
</evidence>
<keyword evidence="5" id="KW-0863">Zinc-finger</keyword>
<dbReference type="PANTHER" id="PTHR13454:SF11">
    <property type="entry name" value="PROTEIN MCM10 HOMOLOG"/>
    <property type="match status" value="1"/>
</dbReference>
<dbReference type="FunFam" id="2.40.50.140:FF:000174">
    <property type="entry name" value="DNA replication licensing factor mcm10"/>
    <property type="match status" value="1"/>
</dbReference>
<dbReference type="PANTHER" id="PTHR13454">
    <property type="entry name" value="PROTEIN MCM10 HOMOLOG"/>
    <property type="match status" value="1"/>
</dbReference>
<evidence type="ECO:0000256" key="3">
    <source>
        <dbReference type="ARBA" id="ARBA00022705"/>
    </source>
</evidence>
<dbReference type="Pfam" id="PF09329">
    <property type="entry name" value="zf-primase"/>
    <property type="match status" value="1"/>
</dbReference>
<dbReference type="GO" id="GO:0003697">
    <property type="term" value="F:single-stranded DNA binding"/>
    <property type="evidence" value="ECO:0007669"/>
    <property type="project" value="InterPro"/>
</dbReference>
<evidence type="ECO:0000256" key="1">
    <source>
        <dbReference type="ARBA" id="ARBA00004123"/>
    </source>
</evidence>
<dbReference type="RefSeq" id="XP_039126941.1">
    <property type="nucleotide sequence ID" value="XM_039271007.1"/>
</dbReference>
<name>A0AB40BHT5_DIOCR</name>
<keyword evidence="11" id="KW-1185">Reference proteome</keyword>
<dbReference type="InterPro" id="IPR012340">
    <property type="entry name" value="NA-bd_OB-fold"/>
</dbReference>
<evidence type="ECO:0000313" key="11">
    <source>
        <dbReference type="Proteomes" id="UP001515500"/>
    </source>
</evidence>
<keyword evidence="3" id="KW-0235">DNA replication</keyword>
<dbReference type="GO" id="GO:0043596">
    <property type="term" value="C:nuclear replication fork"/>
    <property type="evidence" value="ECO:0007669"/>
    <property type="project" value="TreeGrafter"/>
</dbReference>
<feature type="region of interest" description="Disordered" evidence="8">
    <location>
        <begin position="1"/>
        <end position="45"/>
    </location>
</feature>
<dbReference type="Proteomes" id="UP001515500">
    <property type="component" value="Chromosome 1"/>
</dbReference>
<dbReference type="InterPro" id="IPR055065">
    <property type="entry name" value="OB_MCM10"/>
</dbReference>
<comment type="similarity">
    <text evidence="2">Belongs to the MCM10 family.</text>
</comment>
<dbReference type="GeneID" id="120263095"/>
<accession>A0AB40BHT5</accession>
<dbReference type="GO" id="GO:0006270">
    <property type="term" value="P:DNA replication initiation"/>
    <property type="evidence" value="ECO:0007669"/>
    <property type="project" value="InterPro"/>
</dbReference>
<dbReference type="Pfam" id="PF22379">
    <property type="entry name" value="OB_MCM10"/>
    <property type="match status" value="1"/>
</dbReference>
<feature type="domain" description="Zinc finger Mcm10/DnaG-type" evidence="9">
    <location>
        <begin position="220"/>
        <end position="265"/>
    </location>
</feature>
<keyword evidence="7" id="KW-0539">Nucleus</keyword>
<dbReference type="GO" id="GO:0003688">
    <property type="term" value="F:DNA replication origin binding"/>
    <property type="evidence" value="ECO:0007669"/>
    <property type="project" value="TreeGrafter"/>
</dbReference>
<keyword evidence="4" id="KW-0479">Metal-binding</keyword>
<dbReference type="AlphaFoldDB" id="A0AB40BHT5"/>
<evidence type="ECO:0000256" key="4">
    <source>
        <dbReference type="ARBA" id="ARBA00022723"/>
    </source>
</evidence>
<organism evidence="11 12">
    <name type="scientific">Dioscorea cayennensis subsp. rotundata</name>
    <name type="common">White Guinea yam</name>
    <name type="synonym">Dioscorea rotundata</name>
    <dbReference type="NCBI Taxonomy" id="55577"/>
    <lineage>
        <taxon>Eukaryota</taxon>
        <taxon>Viridiplantae</taxon>
        <taxon>Streptophyta</taxon>
        <taxon>Embryophyta</taxon>
        <taxon>Tracheophyta</taxon>
        <taxon>Spermatophyta</taxon>
        <taxon>Magnoliopsida</taxon>
        <taxon>Liliopsida</taxon>
        <taxon>Dioscoreales</taxon>
        <taxon>Dioscoreaceae</taxon>
        <taxon>Dioscorea</taxon>
    </lineage>
</organism>
<feature type="domain" description="MCM10 OB-fold" evidence="10">
    <location>
        <begin position="91"/>
        <end position="217"/>
    </location>
</feature>
<sequence>MASNGDDLDLLLSLREDRVPETPPGSPSSHPSDLPGYFSDDALPKRTGSANMSVFRDAVKDYLDEANPSTSGPVVRNPKKARKSHEVEAEKFSDLRIRNSLISSVELSNRLSDLRFVRLTAIRNLLSGDTLSGCWATIGVLTEKGAPKLSSAGKNYCIWKMGCLDELNVSVFLFGDAYSRYSNEPLGSVFVLFNSVVRKDSMGSGFSLSIYSATQFLKIGTSADFGICKSKRQDGNACTMAINKHQGQYCKYHTTRAYQKYSTMRSEFKGGNLQRMFKLQSEGIYMVDPLASKSNLRTSTQRAKVLSVDGLKKALSNAENVTSNRYSQGIRFLSKVTANTQPKVVSRESAKDNHLNSKKRPTSSMVKEKIQLNAKRNKTTHSSSTGNMIELDIVNSDEEC</sequence>
<dbReference type="GO" id="GO:0008270">
    <property type="term" value="F:zinc ion binding"/>
    <property type="evidence" value="ECO:0007669"/>
    <property type="project" value="UniProtKB-KW"/>
</dbReference>
<evidence type="ECO:0000313" key="12">
    <source>
        <dbReference type="RefSeq" id="XP_039126941.1"/>
    </source>
</evidence>
<proteinExistence type="inferred from homology"/>
<protein>
    <submittedName>
        <fullName evidence="12">Protein MCM10 homolog</fullName>
    </submittedName>
</protein>
<keyword evidence="6" id="KW-0862">Zinc</keyword>
<dbReference type="InterPro" id="IPR040184">
    <property type="entry name" value="Mcm10"/>
</dbReference>
<evidence type="ECO:0000256" key="6">
    <source>
        <dbReference type="ARBA" id="ARBA00022833"/>
    </source>
</evidence>
<evidence type="ECO:0000256" key="2">
    <source>
        <dbReference type="ARBA" id="ARBA00009679"/>
    </source>
</evidence>
<evidence type="ECO:0000256" key="7">
    <source>
        <dbReference type="ARBA" id="ARBA00023242"/>
    </source>
</evidence>
<evidence type="ECO:0000259" key="9">
    <source>
        <dbReference type="Pfam" id="PF09329"/>
    </source>
</evidence>
<evidence type="ECO:0000256" key="8">
    <source>
        <dbReference type="SAM" id="MobiDB-lite"/>
    </source>
</evidence>
<reference evidence="11" key="1">
    <citation type="submission" date="2025-05" db="UniProtKB">
        <authorList>
            <consortium name="RefSeq"/>
        </authorList>
    </citation>
    <scope>NUCLEOTIDE SEQUENCE [LARGE SCALE GENOMIC DNA]</scope>
</reference>
<feature type="compositionally biased region" description="Basic and acidic residues" evidence="8">
    <location>
        <begin position="345"/>
        <end position="355"/>
    </location>
</feature>